<evidence type="ECO:0000256" key="1">
    <source>
        <dbReference type="ARBA" id="ARBA00001946"/>
    </source>
</evidence>
<dbReference type="Gene3D" id="1.10.600.10">
    <property type="entry name" value="Farnesyl Diphosphate Synthase"/>
    <property type="match status" value="1"/>
</dbReference>
<protein>
    <submittedName>
        <fullName evidence="7">Geranylgeranyl pyrophosphate synthase</fullName>
        <ecNumber evidence="7">2.5.1.90</ecNumber>
    </submittedName>
</protein>
<evidence type="ECO:0000256" key="4">
    <source>
        <dbReference type="ARBA" id="ARBA00022723"/>
    </source>
</evidence>
<name>A0A0B6WVI6_9BACT</name>
<keyword evidence="4" id="KW-0479">Metal-binding</keyword>
<proteinExistence type="inferred from homology"/>
<accession>A0A0B6WVI6</accession>
<dbReference type="PANTHER" id="PTHR12001:SF69">
    <property type="entry name" value="ALL TRANS-POLYPRENYL-DIPHOSPHATE SYNTHASE PDSS1"/>
    <property type="match status" value="1"/>
</dbReference>
<dbReference type="PROSITE" id="PS00444">
    <property type="entry name" value="POLYPRENYL_SYNTHASE_2"/>
    <property type="match status" value="1"/>
</dbReference>
<dbReference type="InterPro" id="IPR033749">
    <property type="entry name" value="Polyprenyl_synt_CS"/>
</dbReference>
<dbReference type="GO" id="GO:0008299">
    <property type="term" value="P:isoprenoid biosynthetic process"/>
    <property type="evidence" value="ECO:0007669"/>
    <property type="project" value="InterPro"/>
</dbReference>
<gene>
    <name evidence="7" type="ORF">PYK22_01306</name>
</gene>
<dbReference type="RefSeq" id="WP_041975305.1">
    <property type="nucleotide sequence ID" value="NZ_CBXV010000004.1"/>
</dbReference>
<dbReference type="Proteomes" id="UP000031518">
    <property type="component" value="Unassembled WGS sequence"/>
</dbReference>
<dbReference type="OrthoDB" id="9805316at2"/>
<dbReference type="CDD" id="cd00685">
    <property type="entry name" value="Trans_IPPS_HT"/>
    <property type="match status" value="1"/>
</dbReference>
<keyword evidence="3 6" id="KW-0808">Transferase</keyword>
<evidence type="ECO:0000256" key="5">
    <source>
        <dbReference type="ARBA" id="ARBA00022842"/>
    </source>
</evidence>
<sequence length="337" mass="37137">MSSNTAIVDEVQLSARRIFSVIAPELALVEAELERQARSSVHIIAHLNEYLWTAGGKRVRPALLLLAARAVGGDASEHSVIRMAAVVEFLHTATLVHDDIIDNAEMRRNRASLNRRFGNQIAVLMGDWLYMSAFETSLAERSLPILDILTAVTRKMVEGELMQLTLLGRSDISEEQYFDVLKRKTAYLFSACCEIGAMLGGGSPEQQRSLCDYGMYVGTAFQLVDDLLDFTGTEDVLGKPAGLDLLEGKVTLPLIYMLESVPEMRSKVQAVMETGTYDEVTRSMLLAAAEECGALQRARARASEFAAAARRAVEALSPSVYRDALCAIPNYILKRDR</sequence>
<comment type="similarity">
    <text evidence="2 6">Belongs to the FPP/GGPP synthase family.</text>
</comment>
<dbReference type="SFLD" id="SFLDS00005">
    <property type="entry name" value="Isoprenoid_Synthase_Type_I"/>
    <property type="match status" value="1"/>
</dbReference>
<evidence type="ECO:0000313" key="8">
    <source>
        <dbReference type="Proteomes" id="UP000031518"/>
    </source>
</evidence>
<dbReference type="GO" id="GO:0106350">
    <property type="term" value="F:all-trans-octaprenyl-diphosphate synthase activity"/>
    <property type="evidence" value="ECO:0007669"/>
    <property type="project" value="UniProtKB-EC"/>
</dbReference>
<reference evidence="7 8" key="1">
    <citation type="submission" date="2013-12" db="EMBL/GenBank/DDBJ databases">
        <authorList>
            <person name="Stott M."/>
        </authorList>
    </citation>
    <scope>NUCLEOTIDE SEQUENCE [LARGE SCALE GENOMIC DNA]</scope>
    <source>
        <strain evidence="7 8">K22</strain>
    </source>
</reference>
<organism evidence="7 8">
    <name type="scientific">Pyrinomonas methylaliphatogenes</name>
    <dbReference type="NCBI Taxonomy" id="454194"/>
    <lineage>
        <taxon>Bacteria</taxon>
        <taxon>Pseudomonadati</taxon>
        <taxon>Acidobacteriota</taxon>
        <taxon>Blastocatellia</taxon>
        <taxon>Blastocatellales</taxon>
        <taxon>Pyrinomonadaceae</taxon>
        <taxon>Pyrinomonas</taxon>
    </lineage>
</organism>
<dbReference type="GO" id="GO:0046872">
    <property type="term" value="F:metal ion binding"/>
    <property type="evidence" value="ECO:0007669"/>
    <property type="project" value="UniProtKB-KW"/>
</dbReference>
<evidence type="ECO:0000313" key="7">
    <source>
        <dbReference type="EMBL" id="CDM65308.1"/>
    </source>
</evidence>
<evidence type="ECO:0000256" key="3">
    <source>
        <dbReference type="ARBA" id="ARBA00022679"/>
    </source>
</evidence>
<evidence type="ECO:0000256" key="2">
    <source>
        <dbReference type="ARBA" id="ARBA00006706"/>
    </source>
</evidence>
<keyword evidence="5" id="KW-0460">Magnesium</keyword>
<dbReference type="SUPFAM" id="SSF48576">
    <property type="entry name" value="Terpenoid synthases"/>
    <property type="match status" value="1"/>
</dbReference>
<dbReference type="STRING" id="454194.PYK22_01306"/>
<keyword evidence="8" id="KW-1185">Reference proteome</keyword>
<dbReference type="AlphaFoldDB" id="A0A0B6WVI6"/>
<dbReference type="EC" id="2.5.1.90" evidence="7"/>
<comment type="cofactor">
    <cofactor evidence="1">
        <name>Mg(2+)</name>
        <dbReference type="ChEBI" id="CHEBI:18420"/>
    </cofactor>
</comment>
<dbReference type="InterPro" id="IPR008949">
    <property type="entry name" value="Isoprenoid_synthase_dom_sf"/>
</dbReference>
<evidence type="ECO:0000256" key="6">
    <source>
        <dbReference type="RuleBase" id="RU004466"/>
    </source>
</evidence>
<dbReference type="EMBL" id="CBXV010000004">
    <property type="protein sequence ID" value="CDM65308.1"/>
    <property type="molecule type" value="Genomic_DNA"/>
</dbReference>
<dbReference type="PANTHER" id="PTHR12001">
    <property type="entry name" value="GERANYLGERANYL PYROPHOSPHATE SYNTHASE"/>
    <property type="match status" value="1"/>
</dbReference>
<reference evidence="7 8" key="2">
    <citation type="submission" date="2015-01" db="EMBL/GenBank/DDBJ databases">
        <title>Complete genome sequence of Pyrinomonas methylaliphatogenes type strain K22T.</title>
        <authorList>
            <person name="Lee K.C.Y."/>
            <person name="Power J.F."/>
            <person name="Dunfield P.F."/>
            <person name="Morgan X.C."/>
            <person name="Huttenhower C."/>
            <person name="Stott M.B."/>
        </authorList>
    </citation>
    <scope>NUCLEOTIDE SEQUENCE [LARGE SCALE GENOMIC DNA]</scope>
    <source>
        <strain evidence="7 8">K22</strain>
    </source>
</reference>
<dbReference type="InterPro" id="IPR000092">
    <property type="entry name" value="Polyprenyl_synt"/>
</dbReference>
<dbReference type="Pfam" id="PF00348">
    <property type="entry name" value="polyprenyl_synt"/>
    <property type="match status" value="1"/>
</dbReference>